<dbReference type="Proteomes" id="UP000789920">
    <property type="component" value="Unassembled WGS sequence"/>
</dbReference>
<accession>A0ACA9S7P9</accession>
<evidence type="ECO:0000313" key="2">
    <source>
        <dbReference type="Proteomes" id="UP000789920"/>
    </source>
</evidence>
<feature type="non-terminal residue" evidence="1">
    <location>
        <position position="133"/>
    </location>
</feature>
<protein>
    <submittedName>
        <fullName evidence="1">6534_t:CDS:1</fullName>
    </submittedName>
</protein>
<keyword evidence="2" id="KW-1185">Reference proteome</keyword>
<name>A0ACA9S7P9_9GLOM</name>
<organism evidence="1 2">
    <name type="scientific">Racocetra persica</name>
    <dbReference type="NCBI Taxonomy" id="160502"/>
    <lineage>
        <taxon>Eukaryota</taxon>
        <taxon>Fungi</taxon>
        <taxon>Fungi incertae sedis</taxon>
        <taxon>Mucoromycota</taxon>
        <taxon>Glomeromycotina</taxon>
        <taxon>Glomeromycetes</taxon>
        <taxon>Diversisporales</taxon>
        <taxon>Gigasporaceae</taxon>
        <taxon>Racocetra</taxon>
    </lineage>
</organism>
<sequence>MSFFSFLESIPTISSTVLKHFTEGPPKKSWNLKFHLAVSMTKRGFNCANKPIEQYQKEFDKAFSKIFMVQTPPNLTIKDVILDEEYRQKSKTHLEKILKQYDDVLDEKWKDPCDKGLHGEWLCINEKTDKTDH</sequence>
<evidence type="ECO:0000313" key="1">
    <source>
        <dbReference type="EMBL" id="CAG8830854.1"/>
    </source>
</evidence>
<dbReference type="EMBL" id="CAJVQC010100026">
    <property type="protein sequence ID" value="CAG8830854.1"/>
    <property type="molecule type" value="Genomic_DNA"/>
</dbReference>
<comment type="caution">
    <text evidence="1">The sequence shown here is derived from an EMBL/GenBank/DDBJ whole genome shotgun (WGS) entry which is preliminary data.</text>
</comment>
<proteinExistence type="predicted"/>
<gene>
    <name evidence="1" type="ORF">RPERSI_LOCUS27935</name>
</gene>
<reference evidence="1" key="1">
    <citation type="submission" date="2021-06" db="EMBL/GenBank/DDBJ databases">
        <authorList>
            <person name="Kallberg Y."/>
            <person name="Tangrot J."/>
            <person name="Rosling A."/>
        </authorList>
    </citation>
    <scope>NUCLEOTIDE SEQUENCE</scope>
    <source>
        <strain evidence="1">MA461A</strain>
    </source>
</reference>